<keyword evidence="2" id="KW-1185">Reference proteome</keyword>
<reference evidence="1" key="1">
    <citation type="submission" date="2020-11" db="EMBL/GenBank/DDBJ databases">
        <authorList>
            <person name="Whitehead M."/>
        </authorList>
    </citation>
    <scope>NUCLEOTIDE SEQUENCE</scope>
    <source>
        <strain evidence="1">EGII</strain>
    </source>
</reference>
<dbReference type="AlphaFoldDB" id="A0A811UIB6"/>
<name>A0A811UIB6_CERCA</name>
<gene>
    <name evidence="1" type="ORF">CCAP1982_LOCUS7294</name>
</gene>
<evidence type="ECO:0000313" key="2">
    <source>
        <dbReference type="Proteomes" id="UP000606786"/>
    </source>
</evidence>
<sequence length="102" mass="11852">MGRGMALLLFFFVYVKIFAHNNFLYCIYFIVLCCVDVAHKYSYLPTIMEYRKQYHFDGQRITVDHSLMDQLSGWLLAQSVVVRPQVLHAPITCTHAHIPQAS</sequence>
<comment type="caution">
    <text evidence="1">The sequence shown here is derived from an EMBL/GenBank/DDBJ whole genome shotgun (WGS) entry which is preliminary data.</text>
</comment>
<proteinExistence type="predicted"/>
<dbReference type="EMBL" id="CAJHJT010000012">
    <property type="protein sequence ID" value="CAD6998739.1"/>
    <property type="molecule type" value="Genomic_DNA"/>
</dbReference>
<protein>
    <submittedName>
        <fullName evidence="1">(Mediterranean fruit fly) hypothetical protein</fullName>
    </submittedName>
</protein>
<organism evidence="1 2">
    <name type="scientific">Ceratitis capitata</name>
    <name type="common">Mediterranean fruit fly</name>
    <name type="synonym">Tephritis capitata</name>
    <dbReference type="NCBI Taxonomy" id="7213"/>
    <lineage>
        <taxon>Eukaryota</taxon>
        <taxon>Metazoa</taxon>
        <taxon>Ecdysozoa</taxon>
        <taxon>Arthropoda</taxon>
        <taxon>Hexapoda</taxon>
        <taxon>Insecta</taxon>
        <taxon>Pterygota</taxon>
        <taxon>Neoptera</taxon>
        <taxon>Endopterygota</taxon>
        <taxon>Diptera</taxon>
        <taxon>Brachycera</taxon>
        <taxon>Muscomorpha</taxon>
        <taxon>Tephritoidea</taxon>
        <taxon>Tephritidae</taxon>
        <taxon>Ceratitis</taxon>
        <taxon>Ceratitis</taxon>
    </lineage>
</organism>
<dbReference type="Proteomes" id="UP000606786">
    <property type="component" value="Unassembled WGS sequence"/>
</dbReference>
<accession>A0A811UIB6</accession>
<evidence type="ECO:0000313" key="1">
    <source>
        <dbReference type="EMBL" id="CAD6998739.1"/>
    </source>
</evidence>